<dbReference type="SUPFAM" id="SSF55399">
    <property type="entry name" value="Subtilisin inhibitor"/>
    <property type="match status" value="1"/>
</dbReference>
<evidence type="ECO:0000256" key="7">
    <source>
        <dbReference type="ARBA" id="ARBA00023157"/>
    </source>
</evidence>
<feature type="compositionally biased region" description="Low complexity" evidence="9">
    <location>
        <begin position="35"/>
        <end position="59"/>
    </location>
</feature>
<evidence type="ECO:0000256" key="3">
    <source>
        <dbReference type="ARBA" id="ARBA00011738"/>
    </source>
</evidence>
<evidence type="ECO:0000313" key="12">
    <source>
        <dbReference type="EMBL" id="RRO18697.1"/>
    </source>
</evidence>
<evidence type="ECO:0000313" key="13">
    <source>
        <dbReference type="Proteomes" id="UP000274515"/>
    </source>
</evidence>
<dbReference type="InterPro" id="IPR000691">
    <property type="entry name" value="Prot_inh_I16_SSI"/>
</dbReference>
<keyword evidence="10" id="KW-0732">Signal</keyword>
<evidence type="ECO:0000256" key="10">
    <source>
        <dbReference type="SAM" id="SignalP"/>
    </source>
</evidence>
<evidence type="ECO:0000256" key="8">
    <source>
        <dbReference type="RuleBase" id="RU003471"/>
    </source>
</evidence>
<evidence type="ECO:0000256" key="6">
    <source>
        <dbReference type="ARBA" id="ARBA00022900"/>
    </source>
</evidence>
<evidence type="ECO:0000259" key="11">
    <source>
        <dbReference type="Pfam" id="PF00720"/>
    </source>
</evidence>
<dbReference type="InterPro" id="IPR023549">
    <property type="entry name" value="Subtilisin_inhibitor"/>
</dbReference>
<accession>A0A426JZV6</accession>
<dbReference type="Gene3D" id="3.30.350.10">
    <property type="entry name" value="Subtilisin inhibitor-like"/>
    <property type="match status" value="1"/>
</dbReference>
<dbReference type="GO" id="GO:0004867">
    <property type="term" value="F:serine-type endopeptidase inhibitor activity"/>
    <property type="evidence" value="ECO:0007669"/>
    <property type="project" value="UniProtKB-KW"/>
</dbReference>
<name>A0A426JZV6_9PSEU</name>
<dbReference type="AlphaFoldDB" id="A0A426JZV6"/>
<dbReference type="Pfam" id="PF00720">
    <property type="entry name" value="SSI"/>
    <property type="match status" value="1"/>
</dbReference>
<keyword evidence="13" id="KW-1185">Reference proteome</keyword>
<evidence type="ECO:0000256" key="1">
    <source>
        <dbReference type="ARBA" id="ARBA00004613"/>
    </source>
</evidence>
<dbReference type="RefSeq" id="WP_125089196.1">
    <property type="nucleotide sequence ID" value="NZ_RSAA01000006.1"/>
</dbReference>
<evidence type="ECO:0000256" key="2">
    <source>
        <dbReference type="ARBA" id="ARBA00010472"/>
    </source>
</evidence>
<keyword evidence="4" id="KW-0964">Secreted</keyword>
<feature type="region of interest" description="Disordered" evidence="9">
    <location>
        <begin position="31"/>
        <end position="109"/>
    </location>
</feature>
<keyword evidence="5 8" id="KW-0646">Protease inhibitor</keyword>
<evidence type="ECO:0000256" key="4">
    <source>
        <dbReference type="ARBA" id="ARBA00022525"/>
    </source>
</evidence>
<dbReference type="PRINTS" id="PR00294">
    <property type="entry name" value="SSBTLNINHBTR"/>
</dbReference>
<keyword evidence="6 8" id="KW-0722">Serine protease inhibitor</keyword>
<comment type="subcellular location">
    <subcellularLocation>
        <location evidence="1">Secreted</location>
    </subcellularLocation>
</comment>
<dbReference type="InterPro" id="IPR036819">
    <property type="entry name" value="Subtilisin_inhibitor-like_sf"/>
</dbReference>
<feature type="compositionally biased region" description="Polar residues" evidence="9">
    <location>
        <begin position="60"/>
        <end position="83"/>
    </location>
</feature>
<dbReference type="GO" id="GO:0005576">
    <property type="term" value="C:extracellular region"/>
    <property type="evidence" value="ECO:0007669"/>
    <property type="project" value="UniProtKB-SubCell"/>
</dbReference>
<evidence type="ECO:0000256" key="9">
    <source>
        <dbReference type="SAM" id="MobiDB-lite"/>
    </source>
</evidence>
<comment type="caution">
    <text evidence="12">The sequence shown here is derived from an EMBL/GenBank/DDBJ whole genome shotgun (WGS) entry which is preliminary data.</text>
</comment>
<gene>
    <name evidence="12" type="ORF">EIL87_06170</name>
</gene>
<keyword evidence="7" id="KW-1015">Disulfide bond</keyword>
<dbReference type="PROSITE" id="PS00999">
    <property type="entry name" value="SSI"/>
    <property type="match status" value="1"/>
</dbReference>
<dbReference type="OrthoDB" id="4567948at2"/>
<organism evidence="12 13">
    <name type="scientific">Saccharopolyspora rhizosphaerae</name>
    <dbReference type="NCBI Taxonomy" id="2492662"/>
    <lineage>
        <taxon>Bacteria</taxon>
        <taxon>Bacillati</taxon>
        <taxon>Actinomycetota</taxon>
        <taxon>Actinomycetes</taxon>
        <taxon>Pseudonocardiales</taxon>
        <taxon>Pseudonocardiaceae</taxon>
        <taxon>Saccharopolyspora</taxon>
    </lineage>
</organism>
<protein>
    <recommendedName>
        <fullName evidence="11">Subtilisin inhibitor domain-containing protein</fullName>
    </recommendedName>
</protein>
<feature type="compositionally biased region" description="Low complexity" evidence="9">
    <location>
        <begin position="99"/>
        <end position="109"/>
    </location>
</feature>
<feature type="domain" description="Subtilisin inhibitor" evidence="11">
    <location>
        <begin position="113"/>
        <end position="195"/>
    </location>
</feature>
<feature type="signal peptide" evidence="10">
    <location>
        <begin position="1"/>
        <end position="28"/>
    </location>
</feature>
<reference evidence="12 13" key="1">
    <citation type="submission" date="2018-11" db="EMBL/GenBank/DDBJ databases">
        <title>Saccharopolyspora rhizosphaerae sp. nov., an actinomycete isolated from rhizosphere soil in Thailand.</title>
        <authorList>
            <person name="Intra B."/>
            <person name="Euanorasetr J."/>
            <person name="Take A."/>
            <person name="Inahashi Y."/>
            <person name="Mori M."/>
            <person name="Panbangred W."/>
            <person name="Matsumoto A."/>
        </authorList>
    </citation>
    <scope>NUCLEOTIDE SEQUENCE [LARGE SCALE GENOMIC DNA]</scope>
    <source>
        <strain evidence="12 13">H219</strain>
    </source>
</reference>
<dbReference type="InterPro" id="IPR020054">
    <property type="entry name" value="Prot_inh_SSI_I16_CS"/>
</dbReference>
<proteinExistence type="inferred from homology"/>
<comment type="similarity">
    <text evidence="2 8">Belongs to the protease inhibitor I16 (SSI) family.</text>
</comment>
<dbReference type="EMBL" id="RSAA01000006">
    <property type="protein sequence ID" value="RRO18697.1"/>
    <property type="molecule type" value="Genomic_DNA"/>
</dbReference>
<comment type="subunit">
    <text evidence="3">Homodimer.</text>
</comment>
<dbReference type="Proteomes" id="UP000274515">
    <property type="component" value="Unassembled WGS sequence"/>
</dbReference>
<sequence>MNEVRLSRIVGVAAAAVTLALLPVGAYAGADDNPQSDTPQSLLLSDQQSAQSSALYSDQHSAQSSALYSDQHNPQASNAQDPQASGAERPQSGTAQDPQAGSAQGTQASAAQSTFTLTIADGQNSRSVVLQCDPAGGDHPRAAAACEELRAANGNFENLRAGVQSTEQCTKDRRSVKATAQGNWNDRIVTYQYSADNACELHRSTGSVFAF</sequence>
<evidence type="ECO:0000256" key="5">
    <source>
        <dbReference type="ARBA" id="ARBA00022690"/>
    </source>
</evidence>
<feature type="chain" id="PRO_5038459628" description="Subtilisin inhibitor domain-containing protein" evidence="10">
    <location>
        <begin position="29"/>
        <end position="211"/>
    </location>
</feature>